<feature type="transmembrane region" description="Helical" evidence="3">
    <location>
        <begin position="55"/>
        <end position="77"/>
    </location>
</feature>
<gene>
    <name evidence="4" type="ORF">SAMN05660649_02160</name>
</gene>
<dbReference type="RefSeq" id="WP_238456413.1">
    <property type="nucleotide sequence ID" value="NZ_FOOX01000007.1"/>
</dbReference>
<proteinExistence type="inferred from homology"/>
<dbReference type="Pfam" id="PF01933">
    <property type="entry name" value="CofD"/>
    <property type="match status" value="1"/>
</dbReference>
<keyword evidence="1 2" id="KW-0963">Cytoplasm</keyword>
<keyword evidence="3" id="KW-0472">Membrane</keyword>
<dbReference type="GO" id="GO:0008360">
    <property type="term" value="P:regulation of cell shape"/>
    <property type="evidence" value="ECO:0007669"/>
    <property type="project" value="UniProtKB-UniRule"/>
</dbReference>
<dbReference type="Proteomes" id="UP000199337">
    <property type="component" value="Unassembled WGS sequence"/>
</dbReference>
<dbReference type="GO" id="GO:0005737">
    <property type="term" value="C:cytoplasm"/>
    <property type="evidence" value="ECO:0007669"/>
    <property type="project" value="UniProtKB-SubCell"/>
</dbReference>
<dbReference type="PANTHER" id="PTHR30135:SF3">
    <property type="entry name" value="GLUCONEOGENESIS FACTOR-RELATED"/>
    <property type="match status" value="1"/>
</dbReference>
<evidence type="ECO:0000256" key="3">
    <source>
        <dbReference type="SAM" id="Phobius"/>
    </source>
</evidence>
<organism evidence="4 5">
    <name type="scientific">Desulfotruncus arcticus DSM 17038</name>
    <dbReference type="NCBI Taxonomy" id="1121424"/>
    <lineage>
        <taxon>Bacteria</taxon>
        <taxon>Bacillati</taxon>
        <taxon>Bacillota</taxon>
        <taxon>Clostridia</taxon>
        <taxon>Eubacteriales</taxon>
        <taxon>Desulfallaceae</taxon>
        <taxon>Desulfotruncus</taxon>
    </lineage>
</organism>
<comment type="function">
    <text evidence="2">Required for morphogenesis under gluconeogenic growth conditions.</text>
</comment>
<accession>A0A1I2TIQ7</accession>
<sequence>MLIRWLYPGMKVKRWIALVLLGALLVSAGGVMIIGSVYAGSRVLINQLFYGVAGNSIWVLGLLIMFSGLCLAGYGAFRVFRSVVGPVIPGGNSLLDIIYAKRYLEKGPRIVVIGGGTGIPVLLRGLKEYTGNLTAIVTVADDGGSSGRLRGDLGILPPGDVRNCLVALAHREPLMEELLQYRFPSGELKDHNMGNLLLAALCDITGGFDAAVRGLSRVLAIRGQVLPVTLADVRLCAEMEDGSTIKGESSIPYGGGQIKRVFLEPGNCRPTDEALQAIREADAIIMGPGSVYTSILPNLLVPGVPEAIAASRAIKVYICNVMTQPGETEGYSASRHLRSLVDHAGNIIDYMIINTGVVPVRLLGRYRREGAIPVEADLHAVRDMGVVPITGKLLQKGNMVRHHPDKLARLVLRIVCGERYPERVIPINSYLKNKQIEKDSAVL</sequence>
<comment type="subcellular location">
    <subcellularLocation>
        <location evidence="2">Cytoplasm</location>
    </subcellularLocation>
</comment>
<reference evidence="5" key="1">
    <citation type="submission" date="2016-10" db="EMBL/GenBank/DDBJ databases">
        <authorList>
            <person name="Varghese N."/>
            <person name="Submissions S."/>
        </authorList>
    </citation>
    <scope>NUCLEOTIDE SEQUENCE [LARGE SCALE GENOMIC DNA]</scope>
    <source>
        <strain evidence="5">DSM 17038</strain>
    </source>
</reference>
<dbReference type="SUPFAM" id="SSF142338">
    <property type="entry name" value="CofD-like"/>
    <property type="match status" value="1"/>
</dbReference>
<evidence type="ECO:0000256" key="2">
    <source>
        <dbReference type="HAMAP-Rule" id="MF_00973"/>
    </source>
</evidence>
<evidence type="ECO:0000313" key="4">
    <source>
        <dbReference type="EMBL" id="SFG62406.1"/>
    </source>
</evidence>
<protein>
    <recommendedName>
        <fullName evidence="2">Putative gluconeogenesis factor</fullName>
    </recommendedName>
</protein>
<comment type="similarity">
    <text evidence="2">Belongs to the gluconeogenesis factor family.</text>
</comment>
<dbReference type="HAMAP" id="MF_00973">
    <property type="entry name" value="Gluconeogen_factor"/>
    <property type="match status" value="1"/>
</dbReference>
<dbReference type="InterPro" id="IPR002882">
    <property type="entry name" value="CofD"/>
</dbReference>
<dbReference type="CDD" id="cd07187">
    <property type="entry name" value="YvcK_like"/>
    <property type="match status" value="1"/>
</dbReference>
<name>A0A1I2TIQ7_9FIRM</name>
<dbReference type="InterPro" id="IPR010119">
    <property type="entry name" value="Gluconeogen_factor"/>
</dbReference>
<dbReference type="EMBL" id="FOOX01000007">
    <property type="protein sequence ID" value="SFG62406.1"/>
    <property type="molecule type" value="Genomic_DNA"/>
</dbReference>
<dbReference type="InterPro" id="IPR038136">
    <property type="entry name" value="CofD-like_dom_sf"/>
</dbReference>
<keyword evidence="3" id="KW-0812">Transmembrane</keyword>
<dbReference type="AlphaFoldDB" id="A0A1I2TIQ7"/>
<dbReference type="STRING" id="341036.SAMN05660649_02160"/>
<dbReference type="Gene3D" id="3.40.50.10680">
    <property type="entry name" value="CofD-like domains"/>
    <property type="match status" value="1"/>
</dbReference>
<keyword evidence="5" id="KW-1185">Reference proteome</keyword>
<dbReference type="NCBIfam" id="TIGR01826">
    <property type="entry name" value="CofD_related"/>
    <property type="match status" value="1"/>
</dbReference>
<dbReference type="PANTHER" id="PTHR30135">
    <property type="entry name" value="UNCHARACTERIZED PROTEIN YVCK-RELATED"/>
    <property type="match status" value="1"/>
</dbReference>
<keyword evidence="3" id="KW-1133">Transmembrane helix</keyword>
<evidence type="ECO:0000313" key="5">
    <source>
        <dbReference type="Proteomes" id="UP000199337"/>
    </source>
</evidence>
<dbReference type="GO" id="GO:0043743">
    <property type="term" value="F:LPPG:FO 2-phospho-L-lactate transferase activity"/>
    <property type="evidence" value="ECO:0007669"/>
    <property type="project" value="InterPro"/>
</dbReference>
<evidence type="ECO:0000256" key="1">
    <source>
        <dbReference type="ARBA" id="ARBA00022490"/>
    </source>
</evidence>